<dbReference type="Gene3D" id="1.10.287.130">
    <property type="match status" value="1"/>
</dbReference>
<sequence>MTKILAIDDKKDNLIVISALLKNLISQCVVITAQTGALGIKKAEDEQPDVILLDVRMPEMNGYDVCRYLKSNEGTRHIPVIMLTAVEKTSSNRVRGLESGADAFMTKPIDETELIAQVKVALRIKAAEDQLRKEKAALESVVEERTRELSKSERRFRTLVENSLTGISIIQDNIVVYQNPEQENLFGPLPRTPKFIDINGIHPDDVKKVEDFYSRVVSREERTIETDFRFYPQRGTETGAKMRWVLCRANLIEFQAKEAILINTMDITRTKELEHMLRIQDKMTSLGRVATGIAHEIRNPLSGINIYLNTLEKLFQRGGDPEKIRGILEHIQSASRKIETVIKRVMDFSTPSAPQFVLKNINKSVEDAISLSSVSLRKRRIRIEKLLDDNMPECYIDPQLMEQVILNLITNAAESMKEADGENRIEITSSFENDHIIICVSDSGPGVPGEIRDKIFDPFYTTKSGSTGIGLSLCHRIVADHGGELDLTTSQWAGARFMIRIPVRKDHQQDD</sequence>
<dbReference type="NCBIfam" id="TIGR00229">
    <property type="entry name" value="sensory_box"/>
    <property type="match status" value="1"/>
</dbReference>
<evidence type="ECO:0000256" key="2">
    <source>
        <dbReference type="ARBA" id="ARBA00012438"/>
    </source>
</evidence>
<accession>A0A445MYL9</accession>
<evidence type="ECO:0000256" key="4">
    <source>
        <dbReference type="PROSITE-ProRule" id="PRU00169"/>
    </source>
</evidence>
<evidence type="ECO:0000256" key="5">
    <source>
        <dbReference type="SAM" id="Coils"/>
    </source>
</evidence>
<keyword evidence="8" id="KW-0418">Kinase</keyword>
<name>A0A445MYL9_9BACT</name>
<dbReference type="Gene3D" id="3.30.450.20">
    <property type="entry name" value="PAS domain"/>
    <property type="match status" value="1"/>
</dbReference>
<dbReference type="SUPFAM" id="SSF52172">
    <property type="entry name" value="CheY-like"/>
    <property type="match status" value="1"/>
</dbReference>
<evidence type="ECO:0000256" key="1">
    <source>
        <dbReference type="ARBA" id="ARBA00000085"/>
    </source>
</evidence>
<keyword evidence="8" id="KW-0808">Transferase</keyword>
<organism evidence="8">
    <name type="scientific">uncultured Desulfobacterium sp</name>
    <dbReference type="NCBI Taxonomy" id="201089"/>
    <lineage>
        <taxon>Bacteria</taxon>
        <taxon>Pseudomonadati</taxon>
        <taxon>Thermodesulfobacteriota</taxon>
        <taxon>Desulfobacteria</taxon>
        <taxon>Desulfobacterales</taxon>
        <taxon>Desulfobacteriaceae</taxon>
        <taxon>Desulfobacterium</taxon>
        <taxon>environmental samples</taxon>
    </lineage>
</organism>
<dbReference type="EMBL" id="OJIN01000169">
    <property type="protein sequence ID" value="SPD74624.1"/>
    <property type="molecule type" value="Genomic_DNA"/>
</dbReference>
<dbReference type="InterPro" id="IPR000014">
    <property type="entry name" value="PAS"/>
</dbReference>
<dbReference type="SMART" id="SM00387">
    <property type="entry name" value="HATPase_c"/>
    <property type="match status" value="1"/>
</dbReference>
<dbReference type="SUPFAM" id="SSF55785">
    <property type="entry name" value="PYP-like sensor domain (PAS domain)"/>
    <property type="match status" value="1"/>
</dbReference>
<dbReference type="Gene3D" id="3.30.565.10">
    <property type="entry name" value="Histidine kinase-like ATPase, C-terminal domain"/>
    <property type="match status" value="1"/>
</dbReference>
<dbReference type="InterPro" id="IPR036097">
    <property type="entry name" value="HisK_dim/P_sf"/>
</dbReference>
<dbReference type="GO" id="GO:0000155">
    <property type="term" value="F:phosphorelay sensor kinase activity"/>
    <property type="evidence" value="ECO:0007669"/>
    <property type="project" value="InterPro"/>
</dbReference>
<dbReference type="InterPro" id="IPR001789">
    <property type="entry name" value="Sig_transdc_resp-reg_receiver"/>
</dbReference>
<evidence type="ECO:0000313" key="8">
    <source>
        <dbReference type="EMBL" id="SPD74624.1"/>
    </source>
</evidence>
<proteinExistence type="predicted"/>
<dbReference type="PROSITE" id="PS50109">
    <property type="entry name" value="HIS_KIN"/>
    <property type="match status" value="1"/>
</dbReference>
<dbReference type="PRINTS" id="PR00344">
    <property type="entry name" value="BCTRLSENSOR"/>
</dbReference>
<dbReference type="InterPro" id="IPR003661">
    <property type="entry name" value="HisK_dim/P_dom"/>
</dbReference>
<keyword evidence="5" id="KW-0175">Coiled coil</keyword>
<dbReference type="InterPro" id="IPR011006">
    <property type="entry name" value="CheY-like_superfamily"/>
</dbReference>
<gene>
    <name evidence="8" type="ORF">PITCH_A290008</name>
</gene>
<dbReference type="InterPro" id="IPR004358">
    <property type="entry name" value="Sig_transdc_His_kin-like_C"/>
</dbReference>
<dbReference type="Gene3D" id="3.40.50.2300">
    <property type="match status" value="1"/>
</dbReference>
<feature type="coiled-coil region" evidence="5">
    <location>
        <begin position="124"/>
        <end position="155"/>
    </location>
</feature>
<feature type="modified residue" description="4-aspartylphosphate" evidence="4">
    <location>
        <position position="54"/>
    </location>
</feature>
<feature type="domain" description="Response regulatory" evidence="7">
    <location>
        <begin position="3"/>
        <end position="122"/>
    </location>
</feature>
<dbReference type="EC" id="2.7.13.3" evidence="2"/>
<keyword evidence="3 4" id="KW-0597">Phosphoprotein</keyword>
<comment type="catalytic activity">
    <reaction evidence="1">
        <text>ATP + protein L-histidine = ADP + protein N-phospho-L-histidine.</text>
        <dbReference type="EC" id="2.7.13.3"/>
    </reaction>
</comment>
<dbReference type="SUPFAM" id="SSF47384">
    <property type="entry name" value="Homodimeric domain of signal transducing histidine kinase"/>
    <property type="match status" value="1"/>
</dbReference>
<evidence type="ECO:0000256" key="3">
    <source>
        <dbReference type="ARBA" id="ARBA00022553"/>
    </source>
</evidence>
<dbReference type="PROSITE" id="PS50110">
    <property type="entry name" value="RESPONSE_REGULATORY"/>
    <property type="match status" value="1"/>
</dbReference>
<dbReference type="InterPro" id="IPR036890">
    <property type="entry name" value="HATPase_C_sf"/>
</dbReference>
<dbReference type="AlphaFoldDB" id="A0A445MYL9"/>
<feature type="domain" description="Histidine kinase" evidence="6">
    <location>
        <begin position="292"/>
        <end position="505"/>
    </location>
</feature>
<dbReference type="Pfam" id="PF02518">
    <property type="entry name" value="HATPase_c"/>
    <property type="match status" value="1"/>
</dbReference>
<evidence type="ECO:0000259" key="6">
    <source>
        <dbReference type="PROSITE" id="PS50109"/>
    </source>
</evidence>
<dbReference type="SMART" id="SM00388">
    <property type="entry name" value="HisKA"/>
    <property type="match status" value="1"/>
</dbReference>
<dbReference type="Pfam" id="PF00072">
    <property type="entry name" value="Response_reg"/>
    <property type="match status" value="1"/>
</dbReference>
<dbReference type="Pfam" id="PF00512">
    <property type="entry name" value="HisKA"/>
    <property type="match status" value="1"/>
</dbReference>
<dbReference type="InterPro" id="IPR035965">
    <property type="entry name" value="PAS-like_dom_sf"/>
</dbReference>
<evidence type="ECO:0000259" key="7">
    <source>
        <dbReference type="PROSITE" id="PS50110"/>
    </source>
</evidence>
<dbReference type="SUPFAM" id="SSF55874">
    <property type="entry name" value="ATPase domain of HSP90 chaperone/DNA topoisomerase II/histidine kinase"/>
    <property type="match status" value="1"/>
</dbReference>
<dbReference type="SMART" id="SM00448">
    <property type="entry name" value="REC"/>
    <property type="match status" value="1"/>
</dbReference>
<dbReference type="InterPro" id="IPR003594">
    <property type="entry name" value="HATPase_dom"/>
</dbReference>
<dbReference type="PANTHER" id="PTHR43547">
    <property type="entry name" value="TWO-COMPONENT HISTIDINE KINASE"/>
    <property type="match status" value="1"/>
</dbReference>
<dbReference type="PANTHER" id="PTHR43547:SF2">
    <property type="entry name" value="HYBRID SIGNAL TRANSDUCTION HISTIDINE KINASE C"/>
    <property type="match status" value="1"/>
</dbReference>
<protein>
    <recommendedName>
        <fullName evidence="2">histidine kinase</fullName>
        <ecNumber evidence="2">2.7.13.3</ecNumber>
    </recommendedName>
</protein>
<dbReference type="InterPro" id="IPR005467">
    <property type="entry name" value="His_kinase_dom"/>
</dbReference>
<dbReference type="CDD" id="cd00082">
    <property type="entry name" value="HisKA"/>
    <property type="match status" value="1"/>
</dbReference>
<reference evidence="8" key="1">
    <citation type="submission" date="2018-01" db="EMBL/GenBank/DDBJ databases">
        <authorList>
            <person name="Regsiter A."/>
            <person name="William W."/>
        </authorList>
    </citation>
    <scope>NUCLEOTIDE SEQUENCE</scope>
    <source>
        <strain evidence="8">TRIP AH-1</strain>
    </source>
</reference>